<dbReference type="RefSeq" id="WP_089946628.1">
    <property type="nucleotide sequence ID" value="NZ_FNOI01000002.1"/>
</dbReference>
<evidence type="ECO:0000256" key="1">
    <source>
        <dbReference type="SAM" id="MobiDB-lite"/>
    </source>
</evidence>
<dbReference type="OrthoDB" id="7868176at2"/>
<dbReference type="STRING" id="670155.SAMN04488001_1863"/>
<dbReference type="AlphaFoldDB" id="A0A1H2WJJ7"/>
<evidence type="ECO:0000256" key="2">
    <source>
        <dbReference type="SAM" id="SignalP"/>
    </source>
</evidence>
<gene>
    <name evidence="3" type="ORF">SAMN04488001_1863</name>
</gene>
<feature type="chain" id="PRO_5011747882" evidence="2">
    <location>
        <begin position="22"/>
        <end position="88"/>
    </location>
</feature>
<keyword evidence="2" id="KW-0732">Signal</keyword>
<feature type="region of interest" description="Disordered" evidence="1">
    <location>
        <begin position="68"/>
        <end position="88"/>
    </location>
</feature>
<accession>A0A1H2WJJ7</accession>
<sequence length="88" mass="9123">MTILKPAIIAAIIAFASPALAGGGPSFVYFPTLTYPEHGATVSKDAQARHVNTGNVCAQPVHSADARPNACGTLAGHDLASRKPDRDR</sequence>
<keyword evidence="4" id="KW-1185">Reference proteome</keyword>
<dbReference type="Proteomes" id="UP000199441">
    <property type="component" value="Unassembled WGS sequence"/>
</dbReference>
<protein>
    <submittedName>
        <fullName evidence="3">Uncharacterized protein</fullName>
    </submittedName>
</protein>
<dbReference type="EMBL" id="FNOI01000002">
    <property type="protein sequence ID" value="SDW80678.1"/>
    <property type="molecule type" value="Genomic_DNA"/>
</dbReference>
<organism evidence="3 4">
    <name type="scientific">Litoreibacter albidus</name>
    <dbReference type="NCBI Taxonomy" id="670155"/>
    <lineage>
        <taxon>Bacteria</taxon>
        <taxon>Pseudomonadati</taxon>
        <taxon>Pseudomonadota</taxon>
        <taxon>Alphaproteobacteria</taxon>
        <taxon>Rhodobacterales</taxon>
        <taxon>Roseobacteraceae</taxon>
        <taxon>Litoreibacter</taxon>
    </lineage>
</organism>
<reference evidence="4" key="1">
    <citation type="submission" date="2016-10" db="EMBL/GenBank/DDBJ databases">
        <authorList>
            <person name="Varghese N."/>
            <person name="Submissions S."/>
        </authorList>
    </citation>
    <scope>NUCLEOTIDE SEQUENCE [LARGE SCALE GENOMIC DNA]</scope>
    <source>
        <strain evidence="4">DSM 26922</strain>
    </source>
</reference>
<feature type="signal peptide" evidence="2">
    <location>
        <begin position="1"/>
        <end position="21"/>
    </location>
</feature>
<evidence type="ECO:0000313" key="4">
    <source>
        <dbReference type="Proteomes" id="UP000199441"/>
    </source>
</evidence>
<proteinExistence type="predicted"/>
<name>A0A1H2WJJ7_9RHOB</name>
<evidence type="ECO:0000313" key="3">
    <source>
        <dbReference type="EMBL" id="SDW80678.1"/>
    </source>
</evidence>
<feature type="compositionally biased region" description="Basic and acidic residues" evidence="1">
    <location>
        <begin position="79"/>
        <end position="88"/>
    </location>
</feature>